<evidence type="ECO:0000256" key="3">
    <source>
        <dbReference type="ARBA" id="ARBA00023180"/>
    </source>
</evidence>
<dbReference type="NCBIfam" id="TIGR00283">
    <property type="entry name" value="arch_pth2"/>
    <property type="match status" value="1"/>
</dbReference>
<proteinExistence type="inferred from homology"/>
<protein>
    <recommendedName>
        <fullName evidence="1">peptidyl-tRNA hydrolase</fullName>
        <ecNumber evidence="1">3.1.1.29</ecNumber>
    </recommendedName>
</protein>
<dbReference type="InterPro" id="IPR004843">
    <property type="entry name" value="Calcineurin-like_PHP"/>
</dbReference>
<dbReference type="EC" id="3.1.1.29" evidence="1"/>
<organism evidence="9 10">
    <name type="scientific">Phytophthora fragariae</name>
    <dbReference type="NCBI Taxonomy" id="53985"/>
    <lineage>
        <taxon>Eukaryota</taxon>
        <taxon>Sar</taxon>
        <taxon>Stramenopiles</taxon>
        <taxon>Oomycota</taxon>
        <taxon>Peronosporomycetes</taxon>
        <taxon>Peronosporales</taxon>
        <taxon>Peronosporaceae</taxon>
        <taxon>Phytophthora</taxon>
    </lineage>
</organism>
<dbReference type="PANTHER" id="PTHR10340:SF57">
    <property type="entry name" value="METALLOPHOS DOMAIN-CONTAINING PROTEIN"/>
    <property type="match status" value="1"/>
</dbReference>
<comment type="similarity">
    <text evidence="4">Belongs to the PTH2 family.</text>
</comment>
<dbReference type="InterPro" id="IPR023476">
    <property type="entry name" value="Pep_tRNA_hydro_II_dom_sf"/>
</dbReference>
<dbReference type="NCBIfam" id="NF003314">
    <property type="entry name" value="PRK04322.1"/>
    <property type="match status" value="1"/>
</dbReference>
<dbReference type="PANTHER" id="PTHR10340">
    <property type="entry name" value="SPHINGOMYELIN PHOSPHODIESTERASE"/>
    <property type="match status" value="1"/>
</dbReference>
<comment type="catalytic activity">
    <reaction evidence="5">
        <text>an N-acyl-L-alpha-aminoacyl-tRNA + H2O = an N-acyl-L-amino acid + a tRNA + H(+)</text>
        <dbReference type="Rhea" id="RHEA:54448"/>
        <dbReference type="Rhea" id="RHEA-COMP:10123"/>
        <dbReference type="Rhea" id="RHEA-COMP:13883"/>
        <dbReference type="ChEBI" id="CHEBI:15377"/>
        <dbReference type="ChEBI" id="CHEBI:15378"/>
        <dbReference type="ChEBI" id="CHEBI:59874"/>
        <dbReference type="ChEBI" id="CHEBI:78442"/>
        <dbReference type="ChEBI" id="CHEBI:138191"/>
        <dbReference type="EC" id="3.1.1.29"/>
    </reaction>
</comment>
<dbReference type="CDD" id="cd02430">
    <property type="entry name" value="PTH2"/>
    <property type="match status" value="1"/>
</dbReference>
<feature type="compositionally biased region" description="Low complexity" evidence="6">
    <location>
        <begin position="509"/>
        <end position="522"/>
    </location>
</feature>
<sequence length="668" mass="73487">MFAGTLLAAIAFAGAEAVSTPRFRSSDISPRRLPSAHNVKHILHFSDVHLNISESLNATESAEMQFEYGDDAPIALLTSALEFAKVLMPNPDFFLYTGDHVVHGDLTDEFLAETVETNVETLVHYYATADNDTNLDITALIGNSTLEPPDYKMNVTDPTTEVNPSISLISAAWQDTLSKSNLDWFNHRGYLTYDLDDKLVVLTLNTVPYSPSHTPNTTNMSDPFGQFAWLNETLVELRRADKFAYIVGHIPPIIDSFSGAQMWEAAYIATYKAIVSDFADIIKAQFFAHVHSIEFRVPLSSEQQAQEAANGTELVPLFISAAISPIYDNNPAFMVWDFDATTYELLDFTVYGTNISSDSQELHWQPLFKASSAYNVSSLRTSELNAFVDRAASDPALLEQYYYNSKAQSYLQSPCQDVACQSKWLCTTQWYTKSEDFEACASELEAKTQVDPSTSKTDSTHQTQLSAAPYKIRLADMDDVAWKCTAAFVLGAAAHYFISSQLLSDVKSSSNSSSNAESKSSETAVESRSEASSRSSSGSSEDWEGEDSASWVPHKMVMCVRTDLKMGKGKIAAQCCHATLGAYKRASKRTPDAVRAWEMLGQAKVCLKVDSEEEMLALAERAAEHGLVNYVVVDAGRTQIAPDSKTVLSIGPAPLKAIDEITGHLKLM</sequence>
<dbReference type="Gene3D" id="3.40.1490.10">
    <property type="entry name" value="Bit1"/>
    <property type="match status" value="1"/>
</dbReference>
<dbReference type="AlphaFoldDB" id="A0A6G0RH04"/>
<gene>
    <name evidence="9" type="ORF">PF008_g14913</name>
</gene>
<keyword evidence="2" id="KW-0378">Hydrolase</keyword>
<evidence type="ECO:0000256" key="2">
    <source>
        <dbReference type="ARBA" id="ARBA00022801"/>
    </source>
</evidence>
<keyword evidence="3" id="KW-0325">Glycoprotein</keyword>
<evidence type="ECO:0000256" key="4">
    <source>
        <dbReference type="ARBA" id="ARBA00038050"/>
    </source>
</evidence>
<keyword evidence="7" id="KW-0732">Signal</keyword>
<dbReference type="SUPFAM" id="SSF56300">
    <property type="entry name" value="Metallo-dependent phosphatases"/>
    <property type="match status" value="1"/>
</dbReference>
<evidence type="ECO:0000256" key="7">
    <source>
        <dbReference type="SAM" id="SignalP"/>
    </source>
</evidence>
<feature type="chain" id="PRO_5026040483" description="peptidyl-tRNA hydrolase" evidence="7">
    <location>
        <begin position="18"/>
        <end position="668"/>
    </location>
</feature>
<feature type="signal peptide" evidence="7">
    <location>
        <begin position="1"/>
        <end position="17"/>
    </location>
</feature>
<dbReference type="FunFam" id="3.40.1490.10:FF:000001">
    <property type="entry name" value="Peptidyl-tRNA hydrolase 2"/>
    <property type="match status" value="1"/>
</dbReference>
<evidence type="ECO:0000313" key="10">
    <source>
        <dbReference type="Proteomes" id="UP000486351"/>
    </source>
</evidence>
<comment type="caution">
    <text evidence="9">The sequence shown here is derived from an EMBL/GenBank/DDBJ whole genome shotgun (WGS) entry which is preliminary data.</text>
</comment>
<evidence type="ECO:0000313" key="9">
    <source>
        <dbReference type="EMBL" id="KAE9332508.1"/>
    </source>
</evidence>
<evidence type="ECO:0000256" key="5">
    <source>
        <dbReference type="ARBA" id="ARBA00048707"/>
    </source>
</evidence>
<dbReference type="Gene3D" id="3.60.21.10">
    <property type="match status" value="1"/>
</dbReference>
<dbReference type="Pfam" id="PF01981">
    <property type="entry name" value="PTH2"/>
    <property type="match status" value="1"/>
</dbReference>
<reference evidence="9 10" key="1">
    <citation type="submission" date="2018-09" db="EMBL/GenBank/DDBJ databases">
        <title>Genomic investigation of the strawberry pathogen Phytophthora fragariae indicates pathogenicity is determined by transcriptional variation in three key races.</title>
        <authorList>
            <person name="Adams T.M."/>
            <person name="Armitage A.D."/>
            <person name="Sobczyk M.K."/>
            <person name="Bates H.J."/>
            <person name="Dunwell J.M."/>
            <person name="Nellist C.F."/>
            <person name="Harrison R.J."/>
        </authorList>
    </citation>
    <scope>NUCLEOTIDE SEQUENCE [LARGE SCALE GENOMIC DNA]</scope>
    <source>
        <strain evidence="9 10">NOV-77</strain>
    </source>
</reference>
<dbReference type="Proteomes" id="UP000486351">
    <property type="component" value="Unassembled WGS sequence"/>
</dbReference>
<accession>A0A6G0RH04</accession>
<name>A0A6G0RH04_9STRA</name>
<evidence type="ECO:0000259" key="8">
    <source>
        <dbReference type="Pfam" id="PF00149"/>
    </source>
</evidence>
<dbReference type="InterPro" id="IPR002833">
    <property type="entry name" value="PTH2"/>
</dbReference>
<dbReference type="Pfam" id="PF00149">
    <property type="entry name" value="Metallophos"/>
    <property type="match status" value="1"/>
</dbReference>
<evidence type="ECO:0000256" key="1">
    <source>
        <dbReference type="ARBA" id="ARBA00013260"/>
    </source>
</evidence>
<dbReference type="SUPFAM" id="SSF102462">
    <property type="entry name" value="Peptidyl-tRNA hydrolase II"/>
    <property type="match status" value="1"/>
</dbReference>
<dbReference type="EMBL" id="QXFY01000945">
    <property type="protein sequence ID" value="KAE9332508.1"/>
    <property type="molecule type" value="Genomic_DNA"/>
</dbReference>
<feature type="region of interest" description="Disordered" evidence="6">
    <location>
        <begin position="509"/>
        <end position="547"/>
    </location>
</feature>
<evidence type="ECO:0000256" key="6">
    <source>
        <dbReference type="SAM" id="MobiDB-lite"/>
    </source>
</evidence>
<dbReference type="GO" id="GO:0004045">
    <property type="term" value="F:peptidyl-tRNA hydrolase activity"/>
    <property type="evidence" value="ECO:0007669"/>
    <property type="project" value="UniProtKB-EC"/>
</dbReference>
<feature type="domain" description="Calcineurin-like phosphoesterase" evidence="8">
    <location>
        <begin position="41"/>
        <end position="291"/>
    </location>
</feature>
<dbReference type="InterPro" id="IPR029052">
    <property type="entry name" value="Metallo-depent_PP-like"/>
</dbReference>
<dbReference type="FunFam" id="3.60.21.10:FF:000242">
    <property type="entry name" value="Uncharacterized protein"/>
    <property type="match status" value="1"/>
</dbReference>